<dbReference type="Proteomes" id="UP001528850">
    <property type="component" value="Unassembled WGS sequence"/>
</dbReference>
<sequence length="171" mass="19557">MIDDTLKELSEWFENCGEGVARPTLLSKLALLELCGWLESELDRLVMVAESGHLKDAAWVQKNIVDKTYGMDYSDHFRPMMCKVVGEVYVRRIEARCDTLMPNGTADIKSLLSMLWLTRCKLAHGHYDGQVVQQQLYQAPSWVRQQHKKLKKMLGTFEQALTQELGTIQPA</sequence>
<evidence type="ECO:0000313" key="2">
    <source>
        <dbReference type="Proteomes" id="UP001528850"/>
    </source>
</evidence>
<protein>
    <submittedName>
        <fullName evidence="1">Uncharacterized protein</fullName>
    </submittedName>
</protein>
<gene>
    <name evidence="1" type="ORF">P3W24_18340</name>
</gene>
<proteinExistence type="predicted"/>
<organism evidence="1 2">
    <name type="scientific">Luteibacter sahnii</name>
    <dbReference type="NCBI Taxonomy" id="3021977"/>
    <lineage>
        <taxon>Bacteria</taxon>
        <taxon>Pseudomonadati</taxon>
        <taxon>Pseudomonadota</taxon>
        <taxon>Gammaproteobacteria</taxon>
        <taxon>Lysobacterales</taxon>
        <taxon>Rhodanobacteraceae</taxon>
        <taxon>Luteibacter</taxon>
    </lineage>
</organism>
<keyword evidence="2" id="KW-1185">Reference proteome</keyword>
<reference evidence="1 2" key="1">
    <citation type="journal article" date="2024" name="Curr. Microbiol.">
        <title>Luteibacter sahnii sp. nov., A Novel Yellow-Colored Xanthomonadin Pigment Producing Probiotic Bacterium from Healthy Rice Seed Microbiome.</title>
        <authorList>
            <person name="Jaiswal G."/>
            <person name="Rana R."/>
            <person name="Nayak P.K."/>
            <person name="Chouhan R."/>
            <person name="Gandhi S.G."/>
            <person name="Patel H.K."/>
            <person name="Patil P.B."/>
        </authorList>
    </citation>
    <scope>NUCLEOTIDE SEQUENCE [LARGE SCALE GENOMIC DNA]</scope>
    <source>
        <strain evidence="1 2">PPL201</strain>
    </source>
</reference>
<dbReference type="EMBL" id="JARJJS010000009">
    <property type="protein sequence ID" value="MDF4026938.1"/>
    <property type="molecule type" value="Genomic_DNA"/>
</dbReference>
<accession>A0ABT6BGW1</accession>
<evidence type="ECO:0000313" key="1">
    <source>
        <dbReference type="EMBL" id="MDF4026938.1"/>
    </source>
</evidence>
<name>A0ABT6BGW1_9GAMM</name>
<comment type="caution">
    <text evidence="1">The sequence shown here is derived from an EMBL/GenBank/DDBJ whole genome shotgun (WGS) entry which is preliminary data.</text>
</comment>